<dbReference type="GO" id="GO:0016846">
    <property type="term" value="F:carbon-sulfur lyase activity"/>
    <property type="evidence" value="ECO:0007669"/>
    <property type="project" value="InterPro"/>
</dbReference>
<dbReference type="Proteomes" id="UP000026915">
    <property type="component" value="Chromosome 8"/>
</dbReference>
<dbReference type="GO" id="GO:0006520">
    <property type="term" value="P:amino acid metabolic process"/>
    <property type="evidence" value="ECO:0000318"/>
    <property type="project" value="GO_Central"/>
</dbReference>
<dbReference type="FunCoup" id="A0A061FIW0">
    <property type="interactions" value="193"/>
</dbReference>
<dbReference type="EMBL" id="CM001886">
    <property type="protein sequence ID" value="EOY16843.1"/>
    <property type="molecule type" value="Genomic_DNA"/>
</dbReference>
<dbReference type="InterPro" id="IPR006947">
    <property type="entry name" value="EGF_alliinase"/>
</dbReference>
<dbReference type="InterPro" id="IPR037029">
    <property type="entry name" value="Alliinase_N_sf"/>
</dbReference>
<name>A0A061FIW0_THECC</name>
<dbReference type="InterPro" id="IPR050478">
    <property type="entry name" value="Ethylene_sulfur-biosynth"/>
</dbReference>
<accession>A0A061FIW0</accession>
<proteinExistence type="inferred from homology"/>
<evidence type="ECO:0000256" key="3">
    <source>
        <dbReference type="ARBA" id="ARBA00022576"/>
    </source>
</evidence>
<gene>
    <name evidence="8" type="ORF">TCM_035737</name>
</gene>
<feature type="transmembrane region" description="Helical" evidence="5">
    <location>
        <begin position="7"/>
        <end position="28"/>
    </location>
</feature>
<dbReference type="eggNOG" id="ENOG502QQJV">
    <property type="taxonomic scope" value="Eukaryota"/>
</dbReference>
<evidence type="ECO:0000256" key="2">
    <source>
        <dbReference type="ARBA" id="ARBA00006312"/>
    </source>
</evidence>
<dbReference type="Gene3D" id="3.40.640.10">
    <property type="entry name" value="Type I PLP-dependent aspartate aminotransferase-like (Major domain)"/>
    <property type="match status" value="1"/>
</dbReference>
<dbReference type="OMA" id="IMTHRDE"/>
<keyword evidence="5" id="KW-0472">Membrane</keyword>
<feature type="domain" description="Alliinase C-terminal" evidence="7">
    <location>
        <begin position="91"/>
        <end position="444"/>
    </location>
</feature>
<evidence type="ECO:0000256" key="4">
    <source>
        <dbReference type="ARBA" id="ARBA00022898"/>
    </source>
</evidence>
<dbReference type="Pfam" id="PF04863">
    <property type="entry name" value="EGF_alliinase"/>
    <property type="match status" value="1"/>
</dbReference>
<evidence type="ECO:0000256" key="1">
    <source>
        <dbReference type="ARBA" id="ARBA00001933"/>
    </source>
</evidence>
<keyword evidence="5" id="KW-0812">Transmembrane</keyword>
<dbReference type="InterPro" id="IPR015421">
    <property type="entry name" value="PyrdxlP-dep_Trfase_major"/>
</dbReference>
<dbReference type="Gene3D" id="2.10.25.30">
    <property type="entry name" value="EGF-like, alliinase"/>
    <property type="match status" value="1"/>
</dbReference>
<protein>
    <submittedName>
        <fullName evidence="8">Pyridoxal phosphate-dependent transferases superfamily protein</fullName>
    </submittedName>
</protein>
<comment type="cofactor">
    <cofactor evidence="1">
        <name>pyridoxal 5'-phosphate</name>
        <dbReference type="ChEBI" id="CHEBI:597326"/>
    </cofactor>
</comment>
<feature type="domain" description="Alliinase EGF-like" evidence="6">
    <location>
        <begin position="35"/>
        <end position="89"/>
    </location>
</feature>
<dbReference type="InterPro" id="IPR015424">
    <property type="entry name" value="PyrdxlP-dep_Trfase"/>
</dbReference>
<comment type="similarity">
    <text evidence="2">Belongs to the alliinase family.</text>
</comment>
<dbReference type="PANTHER" id="PTHR43795">
    <property type="entry name" value="BIFUNCTIONAL ASPARTATE AMINOTRANSFERASE AND GLUTAMATE/ASPARTATE-PREPHENATE AMINOTRANSFERASE-RELATED"/>
    <property type="match status" value="1"/>
</dbReference>
<keyword evidence="4" id="KW-0663">Pyridoxal phosphate</keyword>
<evidence type="ECO:0000313" key="8">
    <source>
        <dbReference type="EMBL" id="EOY16843.1"/>
    </source>
</evidence>
<dbReference type="CDD" id="cd00609">
    <property type="entry name" value="AAT_like"/>
    <property type="match status" value="1"/>
</dbReference>
<evidence type="ECO:0000259" key="7">
    <source>
        <dbReference type="Pfam" id="PF04864"/>
    </source>
</evidence>
<keyword evidence="5" id="KW-1133">Transmembrane helix</keyword>
<evidence type="ECO:0000313" key="9">
    <source>
        <dbReference type="Proteomes" id="UP000026915"/>
    </source>
</evidence>
<dbReference type="InterPro" id="IPR015422">
    <property type="entry name" value="PyrdxlP-dep_Trfase_small"/>
</dbReference>
<organism evidence="8 9">
    <name type="scientific">Theobroma cacao</name>
    <name type="common">Cacao</name>
    <name type="synonym">Cocoa</name>
    <dbReference type="NCBI Taxonomy" id="3641"/>
    <lineage>
        <taxon>Eukaryota</taxon>
        <taxon>Viridiplantae</taxon>
        <taxon>Streptophyta</taxon>
        <taxon>Embryophyta</taxon>
        <taxon>Tracheophyta</taxon>
        <taxon>Spermatophyta</taxon>
        <taxon>Magnoliopsida</taxon>
        <taxon>eudicotyledons</taxon>
        <taxon>Gunneridae</taxon>
        <taxon>Pentapetalae</taxon>
        <taxon>rosids</taxon>
        <taxon>malvids</taxon>
        <taxon>Malvales</taxon>
        <taxon>Malvaceae</taxon>
        <taxon>Byttnerioideae</taxon>
        <taxon>Theobroma</taxon>
    </lineage>
</organism>
<sequence>MAKITSFKYTIFLSCSSILNLLFFSHYLHRGMEQSYTKNAAAEAEAVAAISCSGHGRAFLDGSILHGKHVCECDACYGGPDCSDFLPDCIADADSGDPMFLEPFWRKHAASSTIVLPGWHRMSYEFNDGSLISKELETQIRKLHAVIGNAVTDGRFIIFGAGATQLLHAAVHALSSNDPSSPTIVVASTPYYPVYREQTEFFNSEDYKFKGDTSLYKNERDSQGNFIELVTSPNNPDGQLKKAVLQGPSVKTIHDLAYYWPHYTPIPAPADEDLMIFTLSKLTGHGGSRFGWAILKDETVYQRMLIYMSLSTYGVPRETQLRVLKLLKVALEREGKEMFDFGYKTMRNRWRKLSETMSMSKRFSIQELEPKRCSFHQKVREPSPAFAWLKCEREEDNDCNAVLNSVNVTGRDGSLFGDESRYVRLSLVKCEDDFDLLLKRMQILVSEENDSTKIMPQNKTTVNLSSPRLNACSNWDHVTSKFHLEELTTDIRDGATMPAYLQ</sequence>
<dbReference type="Pfam" id="PF04864">
    <property type="entry name" value="Alliinase_C"/>
    <property type="match status" value="1"/>
</dbReference>
<evidence type="ECO:0000259" key="6">
    <source>
        <dbReference type="Pfam" id="PF04863"/>
    </source>
</evidence>
<dbReference type="SUPFAM" id="SSF53383">
    <property type="entry name" value="PLP-dependent transferases"/>
    <property type="match status" value="1"/>
</dbReference>
<evidence type="ECO:0000256" key="5">
    <source>
        <dbReference type="SAM" id="Phobius"/>
    </source>
</evidence>
<keyword evidence="3" id="KW-0032">Aminotransferase</keyword>
<dbReference type="HOGENOM" id="CLU_036760_2_0_1"/>
<keyword evidence="9" id="KW-1185">Reference proteome</keyword>
<keyword evidence="8" id="KW-0808">Transferase</keyword>
<dbReference type="GO" id="GO:0008483">
    <property type="term" value="F:transaminase activity"/>
    <property type="evidence" value="ECO:0000318"/>
    <property type="project" value="GO_Central"/>
</dbReference>
<dbReference type="Gramene" id="EOY16843">
    <property type="protein sequence ID" value="EOY16843"/>
    <property type="gene ID" value="TCM_035737"/>
</dbReference>
<dbReference type="Gene3D" id="3.90.1150.10">
    <property type="entry name" value="Aspartate Aminotransferase, domain 1"/>
    <property type="match status" value="1"/>
</dbReference>
<dbReference type="InterPro" id="IPR006948">
    <property type="entry name" value="Alliinase_C"/>
</dbReference>
<dbReference type="AlphaFoldDB" id="A0A061FIW0"/>
<dbReference type="PANTHER" id="PTHR43795:SF56">
    <property type="entry name" value="TRYPTOPHAN AMINOTRANSFERASE-RELATED PROTEIN 4-LIKE"/>
    <property type="match status" value="1"/>
</dbReference>
<dbReference type="STRING" id="3641.A0A061FIW0"/>
<reference evidence="8 9" key="1">
    <citation type="journal article" date="2013" name="Genome Biol.">
        <title>The genome sequence of the most widely cultivated cacao type and its use to identify candidate genes regulating pod color.</title>
        <authorList>
            <person name="Motamayor J.C."/>
            <person name="Mockaitis K."/>
            <person name="Schmutz J."/>
            <person name="Haiminen N."/>
            <person name="Iii D.L."/>
            <person name="Cornejo O."/>
            <person name="Findley S.D."/>
            <person name="Zheng P."/>
            <person name="Utro F."/>
            <person name="Royaert S."/>
            <person name="Saski C."/>
            <person name="Jenkins J."/>
            <person name="Podicheti R."/>
            <person name="Zhao M."/>
            <person name="Scheffler B.E."/>
            <person name="Stack J.C."/>
            <person name="Feltus F.A."/>
            <person name="Mustiga G.M."/>
            <person name="Amores F."/>
            <person name="Phillips W."/>
            <person name="Marelli J.P."/>
            <person name="May G.D."/>
            <person name="Shapiro H."/>
            <person name="Ma J."/>
            <person name="Bustamante C.D."/>
            <person name="Schnell R.J."/>
            <person name="Main D."/>
            <person name="Gilbert D."/>
            <person name="Parida L."/>
            <person name="Kuhn D.N."/>
        </authorList>
    </citation>
    <scope>NUCLEOTIDE SEQUENCE [LARGE SCALE GENOMIC DNA]</scope>
    <source>
        <strain evidence="9">cv. Matina 1-6</strain>
    </source>
</reference>
<dbReference type="InParanoid" id="A0A061FIW0"/>